<dbReference type="EMBL" id="CAOQHR010000008">
    <property type="protein sequence ID" value="CAI6338383.1"/>
    <property type="molecule type" value="Genomic_DNA"/>
</dbReference>
<organism evidence="1 2">
    <name type="scientific">Periconia digitata</name>
    <dbReference type="NCBI Taxonomy" id="1303443"/>
    <lineage>
        <taxon>Eukaryota</taxon>
        <taxon>Fungi</taxon>
        <taxon>Dikarya</taxon>
        <taxon>Ascomycota</taxon>
        <taxon>Pezizomycotina</taxon>
        <taxon>Dothideomycetes</taxon>
        <taxon>Pleosporomycetidae</taxon>
        <taxon>Pleosporales</taxon>
        <taxon>Massarineae</taxon>
        <taxon>Periconiaceae</taxon>
        <taxon>Periconia</taxon>
    </lineage>
</organism>
<name>A0A9W4UQ94_9PLEO</name>
<proteinExistence type="predicted"/>
<evidence type="ECO:0000313" key="1">
    <source>
        <dbReference type="EMBL" id="CAI6338383.1"/>
    </source>
</evidence>
<reference evidence="1" key="1">
    <citation type="submission" date="2023-01" db="EMBL/GenBank/DDBJ databases">
        <authorList>
            <person name="Van Ghelder C."/>
            <person name="Rancurel C."/>
        </authorList>
    </citation>
    <scope>NUCLEOTIDE SEQUENCE</scope>
    <source>
        <strain evidence="1">CNCM I-4278</strain>
    </source>
</reference>
<sequence>MPSCVFYHLHMYVDTQQIMWPSREGRRCINTHLDLTIHAILLDIFLLTLMGDLTAPNRY</sequence>
<dbReference type="AlphaFoldDB" id="A0A9W4UQ94"/>
<protein>
    <submittedName>
        <fullName evidence="1">Uncharacterized protein</fullName>
    </submittedName>
</protein>
<accession>A0A9W4UQ94</accession>
<evidence type="ECO:0000313" key="2">
    <source>
        <dbReference type="Proteomes" id="UP001152607"/>
    </source>
</evidence>
<dbReference type="Proteomes" id="UP001152607">
    <property type="component" value="Unassembled WGS sequence"/>
</dbReference>
<comment type="caution">
    <text evidence="1">The sequence shown here is derived from an EMBL/GenBank/DDBJ whole genome shotgun (WGS) entry which is preliminary data.</text>
</comment>
<keyword evidence="2" id="KW-1185">Reference proteome</keyword>
<gene>
    <name evidence="1" type="ORF">PDIGIT_LOCUS11511</name>
</gene>